<keyword evidence="4" id="KW-1185">Reference proteome</keyword>
<dbReference type="SUPFAM" id="SSF54506">
    <property type="entry name" value="Diaminopimelate epimerase-like"/>
    <property type="match status" value="1"/>
</dbReference>
<reference evidence="3" key="1">
    <citation type="submission" date="2020-11" db="EMBL/GenBank/DDBJ databases">
        <authorList>
            <consortium name="DOE Joint Genome Institute"/>
            <person name="Ahrendt S."/>
            <person name="Riley R."/>
            <person name="Andreopoulos W."/>
            <person name="Labutti K."/>
            <person name="Pangilinan J."/>
            <person name="Ruiz-Duenas F.J."/>
            <person name="Barrasa J.M."/>
            <person name="Sanchez-Garcia M."/>
            <person name="Camarero S."/>
            <person name="Miyauchi S."/>
            <person name="Serrano A."/>
            <person name="Linde D."/>
            <person name="Babiker R."/>
            <person name="Drula E."/>
            <person name="Ayuso-Fernandez I."/>
            <person name="Pacheco R."/>
            <person name="Padilla G."/>
            <person name="Ferreira P."/>
            <person name="Barriuso J."/>
            <person name="Kellner H."/>
            <person name="Castanera R."/>
            <person name="Alfaro M."/>
            <person name="Ramirez L."/>
            <person name="Pisabarro A.G."/>
            <person name="Kuo A."/>
            <person name="Tritt A."/>
            <person name="Lipzen A."/>
            <person name="He G."/>
            <person name="Yan M."/>
            <person name="Ng V."/>
            <person name="Cullen D."/>
            <person name="Martin F."/>
            <person name="Rosso M.-N."/>
            <person name="Henrissat B."/>
            <person name="Hibbett D."/>
            <person name="Martinez A.T."/>
            <person name="Grigoriev I.V."/>
        </authorList>
    </citation>
    <scope>NUCLEOTIDE SEQUENCE</scope>
    <source>
        <strain evidence="3">CBS 506.95</strain>
    </source>
</reference>
<dbReference type="GO" id="GO:0016853">
    <property type="term" value="F:isomerase activity"/>
    <property type="evidence" value="ECO:0007669"/>
    <property type="project" value="UniProtKB-KW"/>
</dbReference>
<dbReference type="PANTHER" id="PTHR13774">
    <property type="entry name" value="PHENAZINE BIOSYNTHESIS PROTEIN"/>
    <property type="match status" value="1"/>
</dbReference>
<name>A0A9P6JX41_9AGAR</name>
<dbReference type="EMBL" id="MU157824">
    <property type="protein sequence ID" value="KAF9535878.1"/>
    <property type="molecule type" value="Genomic_DNA"/>
</dbReference>
<organism evidence="3 4">
    <name type="scientific">Crepidotus variabilis</name>
    <dbReference type="NCBI Taxonomy" id="179855"/>
    <lineage>
        <taxon>Eukaryota</taxon>
        <taxon>Fungi</taxon>
        <taxon>Dikarya</taxon>
        <taxon>Basidiomycota</taxon>
        <taxon>Agaricomycotina</taxon>
        <taxon>Agaricomycetes</taxon>
        <taxon>Agaricomycetidae</taxon>
        <taxon>Agaricales</taxon>
        <taxon>Agaricineae</taxon>
        <taxon>Crepidotaceae</taxon>
        <taxon>Crepidotus</taxon>
    </lineage>
</organism>
<evidence type="ECO:0000313" key="4">
    <source>
        <dbReference type="Proteomes" id="UP000807306"/>
    </source>
</evidence>
<dbReference type="PANTHER" id="PTHR13774:SF17">
    <property type="entry name" value="PHENAZINE BIOSYNTHESIS-LIKE DOMAIN-CONTAINING PROTEIN"/>
    <property type="match status" value="1"/>
</dbReference>
<dbReference type="InterPro" id="IPR003719">
    <property type="entry name" value="Phenazine_PhzF-like"/>
</dbReference>
<sequence length="309" mass="33190">MAVVSAPFALVTAFSTNITGGNPAAVVLHDTSRPLHELAALARTLNQPILAVVSSSPLPSDEPHVQIREIRYFASKNGDEQRICGHGMLATASVIFSLSEFASTGLRTIIFKNPIYGLSFRAMATKLDDGFIEISLPAPSLGEVDENKKMAIRSHVNKAFGREVKIKDIKTGGTLLPHYCLIVLDEKEILAGSTIHASALIETGFVIHVVTIKSPDPEYVFYSRMFAPLALIDPGEDAVCGSAHGISGPYWHEQLGIQAGTEIKAKQVSERGGHVRLIWDVAEGFVRLRGQATVLASGTVQVPFGLPQG</sequence>
<dbReference type="PIRSF" id="PIRSF016184">
    <property type="entry name" value="PhzC_PhzF"/>
    <property type="match status" value="1"/>
</dbReference>
<comment type="similarity">
    <text evidence="1">Belongs to the PhzF family.</text>
</comment>
<gene>
    <name evidence="3" type="ORF">CPB83DRAFT_842501</name>
</gene>
<accession>A0A9P6JX41</accession>
<dbReference type="Gene3D" id="3.10.310.10">
    <property type="entry name" value="Diaminopimelate Epimerase, Chain A, domain 1"/>
    <property type="match status" value="2"/>
</dbReference>
<keyword evidence="2" id="KW-0413">Isomerase</keyword>
<dbReference type="AlphaFoldDB" id="A0A9P6JX41"/>
<evidence type="ECO:0000256" key="2">
    <source>
        <dbReference type="ARBA" id="ARBA00023235"/>
    </source>
</evidence>
<dbReference type="GO" id="GO:0005737">
    <property type="term" value="C:cytoplasm"/>
    <property type="evidence" value="ECO:0007669"/>
    <property type="project" value="TreeGrafter"/>
</dbReference>
<evidence type="ECO:0000256" key="1">
    <source>
        <dbReference type="ARBA" id="ARBA00008270"/>
    </source>
</evidence>
<comment type="caution">
    <text evidence="3">The sequence shown here is derived from an EMBL/GenBank/DDBJ whole genome shotgun (WGS) entry which is preliminary data.</text>
</comment>
<protein>
    <recommendedName>
        <fullName evidence="5">Diaminopimelate epimerase-like protein</fullName>
    </recommendedName>
</protein>
<evidence type="ECO:0000313" key="3">
    <source>
        <dbReference type="EMBL" id="KAF9535878.1"/>
    </source>
</evidence>
<dbReference type="Proteomes" id="UP000807306">
    <property type="component" value="Unassembled WGS sequence"/>
</dbReference>
<dbReference type="Pfam" id="PF02567">
    <property type="entry name" value="PhzC-PhzF"/>
    <property type="match status" value="1"/>
</dbReference>
<evidence type="ECO:0008006" key="5">
    <source>
        <dbReference type="Google" id="ProtNLM"/>
    </source>
</evidence>
<dbReference type="OrthoDB" id="75169at2759"/>
<proteinExistence type="inferred from homology"/>